<evidence type="ECO:0000313" key="2">
    <source>
        <dbReference type="Proteomes" id="UP001054897"/>
    </source>
</evidence>
<reference evidence="1" key="1">
    <citation type="submission" date="2022-06" db="EMBL/GenBank/DDBJ databases">
        <title>Complete genome of Pseudomonas hydrolytica DSWY01T.</title>
        <authorList>
            <person name="Jung J."/>
            <person name="Jeon C.O."/>
        </authorList>
    </citation>
    <scope>NUCLEOTIDE SEQUENCE</scope>
    <source>
        <strain evidence="1">DSWY01</strain>
    </source>
</reference>
<proteinExistence type="predicted"/>
<sequence length="145" mass="15901">MRHELDNLGYFICDLPEGGYAEHWTDDPVPQPIGVPRYVGASYNPPTGEWFAGHWVDEAEPVPVQVPEVVTMRQARLALHAAGLLDQVDPAIDQLPEPARTAARIEWEYSQVVRRDKPFVMAIGGALGLGAAQIDDLFITAAGIE</sequence>
<dbReference type="EMBL" id="CP099397">
    <property type="protein sequence ID" value="USR38067.1"/>
    <property type="molecule type" value="Genomic_DNA"/>
</dbReference>
<evidence type="ECO:0000313" key="1">
    <source>
        <dbReference type="EMBL" id="USR38067.1"/>
    </source>
</evidence>
<dbReference type="GeneID" id="300082394"/>
<name>A0ABY5A2U9_9GAMM</name>
<gene>
    <name evidence="1" type="ORF">L1F06_015460</name>
</gene>
<organism evidence="1 2">
    <name type="scientific">Ectopseudomonas hydrolytica</name>
    <dbReference type="NCBI Taxonomy" id="2493633"/>
    <lineage>
        <taxon>Bacteria</taxon>
        <taxon>Pseudomonadati</taxon>
        <taxon>Pseudomonadota</taxon>
        <taxon>Gammaproteobacteria</taxon>
        <taxon>Pseudomonadales</taxon>
        <taxon>Pseudomonadaceae</taxon>
        <taxon>Ectopseudomonas</taxon>
    </lineage>
</organism>
<keyword evidence="2" id="KW-1185">Reference proteome</keyword>
<protein>
    <submittedName>
        <fullName evidence="1">Uncharacterized protein</fullName>
    </submittedName>
</protein>
<dbReference type="RefSeq" id="WP_129482136.1">
    <property type="nucleotide sequence ID" value="NZ_CP099397.1"/>
</dbReference>
<dbReference type="Proteomes" id="UP001054897">
    <property type="component" value="Chromosome"/>
</dbReference>
<accession>A0ABY5A2U9</accession>